<evidence type="ECO:0000313" key="4">
    <source>
        <dbReference type="Proteomes" id="UP001140949"/>
    </source>
</evidence>
<gene>
    <name evidence="3" type="ORF">M6B38_289395</name>
    <name evidence="2" type="ORF">M6B38_368295</name>
</gene>
<accession>A0AAX6HW06</accession>
<name>A0AAX6HW06_IRIPA</name>
<keyword evidence="4" id="KW-1185">Reference proteome</keyword>
<dbReference type="EMBL" id="JANAVB010020396">
    <property type="protein sequence ID" value="KAJ6827326.1"/>
    <property type="molecule type" value="Genomic_DNA"/>
</dbReference>
<evidence type="ECO:0000256" key="1">
    <source>
        <dbReference type="SAM" id="MobiDB-lite"/>
    </source>
</evidence>
<protein>
    <submittedName>
        <fullName evidence="3">ABC transporter G family member 43</fullName>
    </submittedName>
</protein>
<feature type="compositionally biased region" description="Pro residues" evidence="1">
    <location>
        <begin position="55"/>
        <end position="65"/>
    </location>
</feature>
<feature type="region of interest" description="Disordered" evidence="1">
    <location>
        <begin position="41"/>
        <end position="65"/>
    </location>
</feature>
<comment type="caution">
    <text evidence="3">The sequence shown here is derived from an EMBL/GenBank/DDBJ whole genome shotgun (WGS) entry which is preliminary data.</text>
</comment>
<evidence type="ECO:0000313" key="2">
    <source>
        <dbReference type="EMBL" id="KAJ6827326.1"/>
    </source>
</evidence>
<evidence type="ECO:0000313" key="3">
    <source>
        <dbReference type="EMBL" id="KAJ6844901.1"/>
    </source>
</evidence>
<dbReference type="AlphaFoldDB" id="A0AAX6HW06"/>
<proteinExistence type="predicted"/>
<reference evidence="3" key="2">
    <citation type="submission" date="2023-04" db="EMBL/GenBank/DDBJ databases">
        <authorList>
            <person name="Bruccoleri R.E."/>
            <person name="Oakeley E.J."/>
            <person name="Faust A.-M."/>
            <person name="Dessus-Babus S."/>
            <person name="Altorfer M."/>
            <person name="Burckhardt D."/>
            <person name="Oertli M."/>
            <person name="Naumann U."/>
            <person name="Petersen F."/>
            <person name="Wong J."/>
        </authorList>
    </citation>
    <scope>NUCLEOTIDE SEQUENCE</scope>
    <source>
        <strain evidence="3">GSM-AAB239-AS_SAM_17_03QT</strain>
        <tissue evidence="3">Leaf</tissue>
    </source>
</reference>
<sequence length="108" mass="12456">MTRKNALEEKKKRDEAIAFTVSSASSVPAVRDGGSCRLDRLRVGRNGGGRRRPPCRPPCRPRPPSPPVRCRLLQLLRGRLRRLQYQLIIRYHSYCKFPDCHNNMASRE</sequence>
<dbReference type="EMBL" id="JANAVB010006400">
    <property type="protein sequence ID" value="KAJ6844901.1"/>
    <property type="molecule type" value="Genomic_DNA"/>
</dbReference>
<organism evidence="3 4">
    <name type="scientific">Iris pallida</name>
    <name type="common">Sweet iris</name>
    <dbReference type="NCBI Taxonomy" id="29817"/>
    <lineage>
        <taxon>Eukaryota</taxon>
        <taxon>Viridiplantae</taxon>
        <taxon>Streptophyta</taxon>
        <taxon>Embryophyta</taxon>
        <taxon>Tracheophyta</taxon>
        <taxon>Spermatophyta</taxon>
        <taxon>Magnoliopsida</taxon>
        <taxon>Liliopsida</taxon>
        <taxon>Asparagales</taxon>
        <taxon>Iridaceae</taxon>
        <taxon>Iridoideae</taxon>
        <taxon>Irideae</taxon>
        <taxon>Iris</taxon>
    </lineage>
</organism>
<reference evidence="3" key="1">
    <citation type="journal article" date="2023" name="GigaByte">
        <title>Genome assembly of the bearded iris, Iris pallida Lam.</title>
        <authorList>
            <person name="Bruccoleri R.E."/>
            <person name="Oakeley E.J."/>
            <person name="Faust A.M.E."/>
            <person name="Altorfer M."/>
            <person name="Dessus-Babus S."/>
            <person name="Burckhardt D."/>
            <person name="Oertli M."/>
            <person name="Naumann U."/>
            <person name="Petersen F."/>
            <person name="Wong J."/>
        </authorList>
    </citation>
    <scope>NUCLEOTIDE SEQUENCE</scope>
    <source>
        <strain evidence="3">GSM-AAB239-AS_SAM_17_03QT</strain>
    </source>
</reference>
<dbReference type="Proteomes" id="UP001140949">
    <property type="component" value="Unassembled WGS sequence"/>
</dbReference>